<dbReference type="EMBL" id="JAQHRD010000006">
    <property type="protein sequence ID" value="KAJ6439570.1"/>
    <property type="molecule type" value="Genomic_DNA"/>
</dbReference>
<evidence type="ECO:0000256" key="1">
    <source>
        <dbReference type="SAM" id="MobiDB-lite"/>
    </source>
</evidence>
<organism evidence="3 4">
    <name type="scientific">Purpureocillium lavendulum</name>
    <dbReference type="NCBI Taxonomy" id="1247861"/>
    <lineage>
        <taxon>Eukaryota</taxon>
        <taxon>Fungi</taxon>
        <taxon>Dikarya</taxon>
        <taxon>Ascomycota</taxon>
        <taxon>Pezizomycotina</taxon>
        <taxon>Sordariomycetes</taxon>
        <taxon>Hypocreomycetidae</taxon>
        <taxon>Hypocreales</taxon>
        <taxon>Ophiocordycipitaceae</taxon>
        <taxon>Purpureocillium</taxon>
    </lineage>
</organism>
<protein>
    <submittedName>
        <fullName evidence="3">BrlA</fullName>
    </submittedName>
</protein>
<evidence type="ECO:0000313" key="4">
    <source>
        <dbReference type="Proteomes" id="UP001163105"/>
    </source>
</evidence>
<feature type="domain" description="DUF7918" evidence="2">
    <location>
        <begin position="10"/>
        <end position="240"/>
    </location>
</feature>
<accession>A0AB34FK44</accession>
<dbReference type="InterPro" id="IPR057678">
    <property type="entry name" value="DUF7918"/>
</dbReference>
<reference evidence="3" key="1">
    <citation type="submission" date="2023-01" db="EMBL/GenBank/DDBJ databases">
        <title>The growth and conidiation of Purpureocillium lavendulum are regulated by nitrogen source and histone H3K14 acetylation.</title>
        <authorList>
            <person name="Tang P."/>
            <person name="Han J."/>
            <person name="Zhang C."/>
            <person name="Tang P."/>
            <person name="Qi F."/>
            <person name="Zhang K."/>
            <person name="Liang L."/>
        </authorList>
    </citation>
    <scope>NUCLEOTIDE SEQUENCE</scope>
    <source>
        <strain evidence="3">YMF1.00683</strain>
    </source>
</reference>
<proteinExistence type="predicted"/>
<evidence type="ECO:0000313" key="3">
    <source>
        <dbReference type="EMBL" id="KAJ6439570.1"/>
    </source>
</evidence>
<keyword evidence="4" id="KW-1185">Reference proteome</keyword>
<comment type="caution">
    <text evidence="3">The sequence shown here is derived from an EMBL/GenBank/DDBJ whole genome shotgun (WGS) entry which is preliminary data.</text>
</comment>
<dbReference type="Pfam" id="PF25534">
    <property type="entry name" value="DUF7918"/>
    <property type="match status" value="1"/>
</dbReference>
<feature type="region of interest" description="Disordered" evidence="1">
    <location>
        <begin position="272"/>
        <end position="293"/>
    </location>
</feature>
<dbReference type="Proteomes" id="UP001163105">
    <property type="component" value="Unassembled WGS sequence"/>
</dbReference>
<sequence length="309" mass="33718">MAVISTLPSVSVTVKVDNVEAPEYAPTQDEASGTKIGTITDGGSHSWPRMTTYIESRHKELNVISVRVFIDGKYVQGSSEYLKRARKGRPCTNSIAKTYTQSDKEGHLASRAFTFAPVTSVEDDSKERIAKDAKTVKSLGEIRVLIQLAQLKKSKTKQKRTTSAGSDGVVHEKRDAFILAEKAQKGKAISHGTSFPITGTIPASPRTSTSTAGNVVAIGEYVFQYRSRDALQAEMILPRSPSVSAEVPDVTAMSLTELRSFTQKLLQSQMAAPLPVKREREAEPEEGNGRRYKMVKLDNGKAAVDLTED</sequence>
<evidence type="ECO:0000259" key="2">
    <source>
        <dbReference type="Pfam" id="PF25534"/>
    </source>
</evidence>
<dbReference type="AlphaFoldDB" id="A0AB34FK44"/>
<dbReference type="PANTHER" id="PTHR36223:SF1">
    <property type="entry name" value="TRANSCRIPTION ELONGATION FACTOR EAF N-TERMINAL DOMAIN-CONTAINING PROTEIN"/>
    <property type="match status" value="1"/>
</dbReference>
<gene>
    <name evidence="3" type="ORF">O9K51_07458</name>
</gene>
<dbReference type="PANTHER" id="PTHR36223">
    <property type="entry name" value="BETA-LACTAMASE-TYPE TRANSPEPTIDASE FOLD DOMAIN CONTAINING PROTEIN"/>
    <property type="match status" value="1"/>
</dbReference>
<name>A0AB34FK44_9HYPO</name>